<protein>
    <recommendedName>
        <fullName evidence="6">Protein takeout</fullName>
    </recommendedName>
</protein>
<dbReference type="PANTHER" id="PTHR11008">
    <property type="entry name" value="PROTEIN TAKEOUT-LIKE PROTEIN"/>
    <property type="match status" value="1"/>
</dbReference>
<dbReference type="PANTHER" id="PTHR11008:SF39">
    <property type="entry name" value="CIRCADIAN CLOCK-CONTROLLED PROTEIN-LIKE PROTEIN"/>
    <property type="match status" value="1"/>
</dbReference>
<dbReference type="Gene3D" id="3.15.10.30">
    <property type="entry name" value="Haemolymph juvenile hormone binding protein"/>
    <property type="match status" value="1"/>
</dbReference>
<dbReference type="InterPro" id="IPR010562">
    <property type="entry name" value="Haemolymph_juvenile_hormone-bd"/>
</dbReference>
<comment type="caution">
    <text evidence="4">The sequence shown here is derived from an EMBL/GenBank/DDBJ whole genome shotgun (WGS) entry which is preliminary data.</text>
</comment>
<dbReference type="EMBL" id="JALNTZ010000004">
    <property type="protein sequence ID" value="KAJ3654882.1"/>
    <property type="molecule type" value="Genomic_DNA"/>
</dbReference>
<evidence type="ECO:0008006" key="6">
    <source>
        <dbReference type="Google" id="ProtNLM"/>
    </source>
</evidence>
<reference evidence="4" key="1">
    <citation type="journal article" date="2023" name="G3 (Bethesda)">
        <title>Whole genome assemblies of Zophobas morio and Tenebrio molitor.</title>
        <authorList>
            <person name="Kaur S."/>
            <person name="Stinson S.A."/>
            <person name="diCenzo G.C."/>
        </authorList>
    </citation>
    <scope>NUCLEOTIDE SEQUENCE</scope>
    <source>
        <strain evidence="4">QUZm001</strain>
    </source>
</reference>
<evidence type="ECO:0000313" key="4">
    <source>
        <dbReference type="EMBL" id="KAJ3654882.1"/>
    </source>
</evidence>
<dbReference type="Proteomes" id="UP001168821">
    <property type="component" value="Unassembled WGS sequence"/>
</dbReference>
<proteinExistence type="inferred from homology"/>
<name>A0AA38IIT3_9CUCU</name>
<organism evidence="4 5">
    <name type="scientific">Zophobas morio</name>
    <dbReference type="NCBI Taxonomy" id="2755281"/>
    <lineage>
        <taxon>Eukaryota</taxon>
        <taxon>Metazoa</taxon>
        <taxon>Ecdysozoa</taxon>
        <taxon>Arthropoda</taxon>
        <taxon>Hexapoda</taxon>
        <taxon>Insecta</taxon>
        <taxon>Pterygota</taxon>
        <taxon>Neoptera</taxon>
        <taxon>Endopterygota</taxon>
        <taxon>Coleoptera</taxon>
        <taxon>Polyphaga</taxon>
        <taxon>Cucujiformia</taxon>
        <taxon>Tenebrionidae</taxon>
        <taxon>Zophobas</taxon>
    </lineage>
</organism>
<dbReference type="GO" id="GO:0005615">
    <property type="term" value="C:extracellular space"/>
    <property type="evidence" value="ECO:0007669"/>
    <property type="project" value="TreeGrafter"/>
</dbReference>
<dbReference type="FunFam" id="3.15.10.30:FF:000001">
    <property type="entry name" value="Takeout-like protein 1"/>
    <property type="match status" value="1"/>
</dbReference>
<keyword evidence="2" id="KW-0090">Biological rhythms</keyword>
<gene>
    <name evidence="4" type="ORF">Zmor_014035</name>
</gene>
<comment type="similarity">
    <text evidence="3">Belongs to the TO family.</text>
</comment>
<dbReference type="AlphaFoldDB" id="A0AA38IIT3"/>
<accession>A0AA38IIT3</accession>
<sequence length="231" mass="26532">MRVICSASFIKVCRQSDPHLNECIKNSVEHLRPLLAKGIPEFNIPSCEPLCISEVVIDQGSGAVAIRSTYRNIKVYGPSQFALRYVKIDLERNRIKIKLWLPRLELTSRYTMEGRILMMPISGTGTSRGNYTNIDATVIMQGQKIRKENETYFNVKDFYIDFNIGHATIQLDDLFNGDKELGEAMNLFLNDNWKNVANEIKPVLEDTIANIFKKFSNKIYHKYPLNLLLPK</sequence>
<keyword evidence="1" id="KW-0732">Signal</keyword>
<evidence type="ECO:0000256" key="1">
    <source>
        <dbReference type="ARBA" id="ARBA00022729"/>
    </source>
</evidence>
<dbReference type="InterPro" id="IPR038606">
    <property type="entry name" value="To_sf"/>
</dbReference>
<dbReference type="Pfam" id="PF06585">
    <property type="entry name" value="JHBP"/>
    <property type="match status" value="1"/>
</dbReference>
<evidence type="ECO:0000256" key="3">
    <source>
        <dbReference type="ARBA" id="ARBA00060902"/>
    </source>
</evidence>
<evidence type="ECO:0000256" key="2">
    <source>
        <dbReference type="ARBA" id="ARBA00023108"/>
    </source>
</evidence>
<dbReference type="SMART" id="SM00700">
    <property type="entry name" value="JHBP"/>
    <property type="match status" value="1"/>
</dbReference>
<keyword evidence="5" id="KW-1185">Reference proteome</keyword>
<dbReference type="GO" id="GO:0007623">
    <property type="term" value="P:circadian rhythm"/>
    <property type="evidence" value="ECO:0007669"/>
    <property type="project" value="UniProtKB-ARBA"/>
</dbReference>
<evidence type="ECO:0000313" key="5">
    <source>
        <dbReference type="Proteomes" id="UP001168821"/>
    </source>
</evidence>